<organism evidence="2 3">
    <name type="scientific">Corchorus olitorius</name>
    <dbReference type="NCBI Taxonomy" id="93759"/>
    <lineage>
        <taxon>Eukaryota</taxon>
        <taxon>Viridiplantae</taxon>
        <taxon>Streptophyta</taxon>
        <taxon>Embryophyta</taxon>
        <taxon>Tracheophyta</taxon>
        <taxon>Spermatophyta</taxon>
        <taxon>Magnoliopsida</taxon>
        <taxon>eudicotyledons</taxon>
        <taxon>Gunneridae</taxon>
        <taxon>Pentapetalae</taxon>
        <taxon>rosids</taxon>
        <taxon>malvids</taxon>
        <taxon>Malvales</taxon>
        <taxon>Malvaceae</taxon>
        <taxon>Grewioideae</taxon>
        <taxon>Apeibeae</taxon>
        <taxon>Corchorus</taxon>
    </lineage>
</organism>
<feature type="transmembrane region" description="Helical" evidence="1">
    <location>
        <begin position="468"/>
        <end position="494"/>
    </location>
</feature>
<dbReference type="PANTHER" id="PTHR31170">
    <property type="entry name" value="BNAC04G53230D PROTEIN"/>
    <property type="match status" value="1"/>
</dbReference>
<dbReference type="AlphaFoldDB" id="A0A1R3JCZ6"/>
<protein>
    <submittedName>
        <fullName evidence="2">Uncharacterized protein</fullName>
    </submittedName>
</protein>
<dbReference type="Pfam" id="PF03140">
    <property type="entry name" value="DUF247"/>
    <property type="match status" value="1"/>
</dbReference>
<reference evidence="3" key="1">
    <citation type="submission" date="2013-09" db="EMBL/GenBank/DDBJ databases">
        <title>Corchorus olitorius genome sequencing.</title>
        <authorList>
            <person name="Alam M."/>
            <person name="Haque M.S."/>
            <person name="Islam M.S."/>
            <person name="Emdad E.M."/>
            <person name="Islam M.M."/>
            <person name="Ahmed B."/>
            <person name="Halim A."/>
            <person name="Hossen Q.M.M."/>
            <person name="Hossain M.Z."/>
            <person name="Ahmed R."/>
            <person name="Khan M.M."/>
            <person name="Islam R."/>
            <person name="Rashid M.M."/>
            <person name="Khan S.A."/>
            <person name="Rahman M.S."/>
            <person name="Alam M."/>
            <person name="Yahiya A.S."/>
            <person name="Khan M.S."/>
            <person name="Azam M.S."/>
            <person name="Haque T."/>
            <person name="Lashkar M.Z.H."/>
            <person name="Akhand A.I."/>
            <person name="Morshed G."/>
            <person name="Roy S."/>
            <person name="Uddin K.S."/>
            <person name="Rabeya T."/>
            <person name="Hossain A.S."/>
            <person name="Chowdhury A."/>
            <person name="Snigdha A.R."/>
            <person name="Mortoza M.S."/>
            <person name="Matin S.A."/>
            <person name="Hoque S.M.E."/>
            <person name="Islam M.K."/>
            <person name="Roy D.K."/>
            <person name="Haider R."/>
            <person name="Moosa M.M."/>
            <person name="Elias S.M."/>
            <person name="Hasan A.M."/>
            <person name="Jahan S."/>
            <person name="Shafiuddin M."/>
            <person name="Mahmood N."/>
            <person name="Shommy N.S."/>
        </authorList>
    </citation>
    <scope>NUCLEOTIDE SEQUENCE [LARGE SCALE GENOMIC DNA]</scope>
    <source>
        <strain evidence="3">cv. O-4</strain>
    </source>
</reference>
<keyword evidence="1" id="KW-0472">Membrane</keyword>
<dbReference type="STRING" id="93759.A0A1R3JCZ6"/>
<accession>A0A1R3JCZ6</accession>
<name>A0A1R3JCZ6_9ROSI</name>
<dbReference type="Proteomes" id="UP000187203">
    <property type="component" value="Unassembled WGS sequence"/>
</dbReference>
<dbReference type="EMBL" id="AWUE01016336">
    <property type="protein sequence ID" value="OMO92694.1"/>
    <property type="molecule type" value="Genomic_DNA"/>
</dbReference>
<sequence>MEDSITEEVAIQLDEKLGSLSLRSEETDNPISDVVAIQLDEKLGSPSLGSEEMENPISDGVAIQLDEKLGSFCLRSEESFIFRVPHQLRRINEKAYEPHIISIGPYHRGKQHLRGMEIHKLHYLKMFLQQRNENVGKYVDAMRAMEADARACYDQAVDDDVSPEAFVEMMLLDGCFIVQLIVRSMTDEFGENYCDDFVKANQSSLMHDLLLLENQLPFFVLLKLFDMMNCKNMLPNNCQEAYFVPMLLINFASIMPGPGLLWHKPSGGQNVKHLLGLVHDHLLPSSQGMQRYWPKKGNFEPERWRFIRCASELREAGIKFEKIKVEQKYKKVEVEGDSLFDISFDKGKMMIPTLSIYADTERLFRNLMAYEQFIIGRPTFVADYVTFMDSLINSGKDVEILCRRGIITNWLGDDEVVATMFNRLRDFSSPPRYNFYYAKAFDDINKHCKQRRNIWKAKLRHDYCNTPWAMISFVAASALLLLALAQTIFSILAYSKGK</sequence>
<evidence type="ECO:0000256" key="1">
    <source>
        <dbReference type="SAM" id="Phobius"/>
    </source>
</evidence>
<evidence type="ECO:0000313" key="3">
    <source>
        <dbReference type="Proteomes" id="UP000187203"/>
    </source>
</evidence>
<gene>
    <name evidence="2" type="ORF">COLO4_17390</name>
</gene>
<evidence type="ECO:0000313" key="2">
    <source>
        <dbReference type="EMBL" id="OMO92694.1"/>
    </source>
</evidence>
<keyword evidence="3" id="KW-1185">Reference proteome</keyword>
<dbReference type="PANTHER" id="PTHR31170:SF17">
    <property type="match status" value="1"/>
</dbReference>
<dbReference type="OrthoDB" id="672127at2759"/>
<comment type="caution">
    <text evidence="2">The sequence shown here is derived from an EMBL/GenBank/DDBJ whole genome shotgun (WGS) entry which is preliminary data.</text>
</comment>
<keyword evidence="1" id="KW-0812">Transmembrane</keyword>
<dbReference type="InterPro" id="IPR004158">
    <property type="entry name" value="DUF247_pln"/>
</dbReference>
<keyword evidence="1" id="KW-1133">Transmembrane helix</keyword>
<proteinExistence type="predicted"/>